<dbReference type="InterPro" id="IPR035669">
    <property type="entry name" value="SGNH_plant_lipase-like"/>
</dbReference>
<dbReference type="Gene3D" id="3.40.50.1110">
    <property type="entry name" value="SGNH hydrolase"/>
    <property type="match status" value="1"/>
</dbReference>
<comment type="similarity">
    <text evidence="1">Belongs to the 'GDSL' lipolytic enzyme family.</text>
</comment>
<dbReference type="InterPro" id="IPR001087">
    <property type="entry name" value="GDSL"/>
</dbReference>
<dbReference type="SUPFAM" id="SSF52266">
    <property type="entry name" value="SGNH hydrolase"/>
    <property type="match status" value="1"/>
</dbReference>
<sequence>MATMKKFINSLLLISSFLSLLLHCHAKCSYDAIYNFGDSISDTGNLIRDNLVGEFSPFAHNPYGESIFDKIPTGRCSNGLLMIDFIAGELNLPFLNPYLVKNASFDHGANFAVAGATAIDTVTLLEKFILSPLTSSSLHVQLNWFKYHLNSICHNETECRGRLENALFMAGEVGGNDIMYALVEGKTIQQVKTLLVPLIVNSITDAVKSLIDLGATQLVVPGNFAIGCLPVYLTIFKTNNLASYDHNNCLRNLNKLAMYQNQYLQKALTSLRLQYPKVVILYADYYNAHLWLLRQSSVLVLGFDTNSTLKACCGSGGDYNFNLLRLCGIMGAPSCSNPDQYISWDGIHMTEKAYQFMTEWLLKHLSLFNCTF</sequence>
<evidence type="ECO:0000256" key="2">
    <source>
        <dbReference type="ARBA" id="ARBA00022729"/>
    </source>
</evidence>
<dbReference type="STRING" id="218851.A0A2G5EJN1"/>
<dbReference type="GO" id="GO:0016788">
    <property type="term" value="F:hydrolase activity, acting on ester bonds"/>
    <property type="evidence" value="ECO:0007669"/>
    <property type="project" value="InterPro"/>
</dbReference>
<organism evidence="6 7">
    <name type="scientific">Aquilegia coerulea</name>
    <name type="common">Rocky mountain columbine</name>
    <dbReference type="NCBI Taxonomy" id="218851"/>
    <lineage>
        <taxon>Eukaryota</taxon>
        <taxon>Viridiplantae</taxon>
        <taxon>Streptophyta</taxon>
        <taxon>Embryophyta</taxon>
        <taxon>Tracheophyta</taxon>
        <taxon>Spermatophyta</taxon>
        <taxon>Magnoliopsida</taxon>
        <taxon>Ranunculales</taxon>
        <taxon>Ranunculaceae</taxon>
        <taxon>Thalictroideae</taxon>
        <taxon>Aquilegia</taxon>
    </lineage>
</organism>
<feature type="chain" id="PRO_5013686981" evidence="5">
    <location>
        <begin position="27"/>
        <end position="372"/>
    </location>
</feature>
<keyword evidence="3" id="KW-0378">Hydrolase</keyword>
<name>A0A2G5EJN1_AQUCA</name>
<dbReference type="CDD" id="cd01837">
    <property type="entry name" value="SGNH_plant_lipase_like"/>
    <property type="match status" value="1"/>
</dbReference>
<accession>A0A2G5EJN1</accession>
<feature type="signal peptide" evidence="5">
    <location>
        <begin position="1"/>
        <end position="26"/>
    </location>
</feature>
<evidence type="ECO:0000256" key="1">
    <source>
        <dbReference type="ARBA" id="ARBA00008668"/>
    </source>
</evidence>
<keyword evidence="7" id="KW-1185">Reference proteome</keyword>
<reference evidence="6 7" key="1">
    <citation type="submission" date="2017-09" db="EMBL/GenBank/DDBJ databases">
        <title>WGS assembly of Aquilegia coerulea Goldsmith.</title>
        <authorList>
            <person name="Hodges S."/>
            <person name="Kramer E."/>
            <person name="Nordborg M."/>
            <person name="Tomkins J."/>
            <person name="Borevitz J."/>
            <person name="Derieg N."/>
            <person name="Yan J."/>
            <person name="Mihaltcheva S."/>
            <person name="Hayes R.D."/>
            <person name="Rokhsar D."/>
        </authorList>
    </citation>
    <scope>NUCLEOTIDE SEQUENCE [LARGE SCALE GENOMIC DNA]</scope>
    <source>
        <strain evidence="7">cv. Goldsmith</strain>
    </source>
</reference>
<dbReference type="AlphaFoldDB" id="A0A2G5EJN1"/>
<keyword evidence="2 5" id="KW-0732">Signal</keyword>
<evidence type="ECO:0000256" key="5">
    <source>
        <dbReference type="SAM" id="SignalP"/>
    </source>
</evidence>
<dbReference type="InterPro" id="IPR036514">
    <property type="entry name" value="SGNH_hydro_sf"/>
</dbReference>
<dbReference type="PANTHER" id="PTHR22835:SF517">
    <property type="entry name" value="GDSL-LIKE LIPASE_ACYLHYDROLASE FAMILY PROTEIN, EXPRESSED"/>
    <property type="match status" value="1"/>
</dbReference>
<protein>
    <submittedName>
        <fullName evidence="6">Uncharacterized protein</fullName>
    </submittedName>
</protein>
<gene>
    <name evidence="6" type="ORF">AQUCO_00700313v1</name>
</gene>
<dbReference type="Pfam" id="PF00657">
    <property type="entry name" value="Lipase_GDSL"/>
    <property type="match status" value="1"/>
</dbReference>
<dbReference type="Proteomes" id="UP000230069">
    <property type="component" value="Unassembled WGS sequence"/>
</dbReference>
<dbReference type="EMBL" id="KZ305024">
    <property type="protein sequence ID" value="PIA55901.1"/>
    <property type="molecule type" value="Genomic_DNA"/>
</dbReference>
<evidence type="ECO:0000313" key="7">
    <source>
        <dbReference type="Proteomes" id="UP000230069"/>
    </source>
</evidence>
<proteinExistence type="inferred from homology"/>
<evidence type="ECO:0000256" key="4">
    <source>
        <dbReference type="ARBA" id="ARBA00023180"/>
    </source>
</evidence>
<keyword evidence="4" id="KW-0325">Glycoprotein</keyword>
<evidence type="ECO:0000256" key="3">
    <source>
        <dbReference type="ARBA" id="ARBA00022801"/>
    </source>
</evidence>
<dbReference type="PANTHER" id="PTHR22835">
    <property type="entry name" value="ZINC FINGER FYVE DOMAIN CONTAINING PROTEIN"/>
    <property type="match status" value="1"/>
</dbReference>
<evidence type="ECO:0000313" key="6">
    <source>
        <dbReference type="EMBL" id="PIA55901.1"/>
    </source>
</evidence>
<dbReference type="InParanoid" id="A0A2G5EJN1"/>
<dbReference type="OrthoDB" id="1600564at2759"/>